<dbReference type="STRING" id="1817863.A2Y62_22270"/>
<dbReference type="EMBL" id="MFGW01000162">
    <property type="protein sequence ID" value="OGF63580.1"/>
    <property type="molecule type" value="Genomic_DNA"/>
</dbReference>
<evidence type="ECO:0000313" key="3">
    <source>
        <dbReference type="Proteomes" id="UP000178943"/>
    </source>
</evidence>
<feature type="transmembrane region" description="Helical" evidence="1">
    <location>
        <begin position="88"/>
        <end position="107"/>
    </location>
</feature>
<comment type="caution">
    <text evidence="2">The sequence shown here is derived from an EMBL/GenBank/DDBJ whole genome shotgun (WGS) entry which is preliminary data.</text>
</comment>
<accession>A0A1F5VJS4</accession>
<evidence type="ECO:0000256" key="1">
    <source>
        <dbReference type="SAM" id="Phobius"/>
    </source>
</evidence>
<protein>
    <recommendedName>
        <fullName evidence="4">Zinc-finger domain-containing protein</fullName>
    </recommendedName>
</protein>
<sequence length="191" mass="21730">MNNMKKCNLVIEFISNADIEELPPSLHQHIEVCGDCKEEWIQYNDMIDCCRSFPSIDVPLRLYQSLAAIQRCPEVGESVKRISFHAKYGELVAAAATIVLLIAIYIFTLNVDLPAFVQGVPLKIDRVSHKAYSEVVKAYHSKDALIGNIQYACLPITMKIQEVYSMLIKDKNEIPETKNIQEKSQEKEKNK</sequence>
<keyword evidence="1" id="KW-1133">Transmembrane helix</keyword>
<gene>
    <name evidence="2" type="ORF">A2Y62_22270</name>
</gene>
<evidence type="ECO:0000313" key="2">
    <source>
        <dbReference type="EMBL" id="OGF63580.1"/>
    </source>
</evidence>
<dbReference type="Proteomes" id="UP000178943">
    <property type="component" value="Unassembled WGS sequence"/>
</dbReference>
<evidence type="ECO:0008006" key="4">
    <source>
        <dbReference type="Google" id="ProtNLM"/>
    </source>
</evidence>
<keyword evidence="1" id="KW-0812">Transmembrane</keyword>
<proteinExistence type="predicted"/>
<dbReference type="AlphaFoldDB" id="A0A1F5VJS4"/>
<keyword evidence="1" id="KW-0472">Membrane</keyword>
<name>A0A1F5VJS4_9BACT</name>
<reference evidence="2 3" key="1">
    <citation type="journal article" date="2016" name="Nat. Commun.">
        <title>Thousands of microbial genomes shed light on interconnected biogeochemical processes in an aquifer system.</title>
        <authorList>
            <person name="Anantharaman K."/>
            <person name="Brown C.T."/>
            <person name="Hug L.A."/>
            <person name="Sharon I."/>
            <person name="Castelle C.J."/>
            <person name="Probst A.J."/>
            <person name="Thomas B.C."/>
            <person name="Singh A."/>
            <person name="Wilkins M.J."/>
            <person name="Karaoz U."/>
            <person name="Brodie E.L."/>
            <person name="Williams K.H."/>
            <person name="Hubbard S.S."/>
            <person name="Banfield J.F."/>
        </authorList>
    </citation>
    <scope>NUCLEOTIDE SEQUENCE [LARGE SCALE GENOMIC DNA]</scope>
</reference>
<organism evidence="2 3">
    <name type="scientific">Candidatus Fischerbacteria bacterium RBG_13_37_8</name>
    <dbReference type="NCBI Taxonomy" id="1817863"/>
    <lineage>
        <taxon>Bacteria</taxon>
        <taxon>Candidatus Fischeribacteriota</taxon>
    </lineage>
</organism>